<dbReference type="GO" id="GO:0016787">
    <property type="term" value="F:hydrolase activity"/>
    <property type="evidence" value="ECO:0007669"/>
    <property type="project" value="UniProtKB-KW"/>
</dbReference>
<keyword evidence="1" id="KW-0378">Hydrolase</keyword>
<dbReference type="Gene3D" id="3.40.50.1000">
    <property type="entry name" value="HAD superfamily/HAD-like"/>
    <property type="match status" value="1"/>
</dbReference>
<dbReference type="InterPro" id="IPR006439">
    <property type="entry name" value="HAD-SF_hydro_IA"/>
</dbReference>
<dbReference type="PANTHER" id="PTHR43611:SF3">
    <property type="entry name" value="FLAVIN MONONUCLEOTIDE HYDROLASE 1, CHLOROPLATIC"/>
    <property type="match status" value="1"/>
</dbReference>
<dbReference type="KEGG" id="smam:Mal15_31160"/>
<dbReference type="InterPro" id="IPR023198">
    <property type="entry name" value="PGP-like_dom2"/>
</dbReference>
<protein>
    <submittedName>
        <fullName evidence="1">Alpha-D-glucose-1-phosphate phosphatase YihX</fullName>
        <ecNumber evidence="1">3.1.3.-</ecNumber>
    </submittedName>
</protein>
<dbReference type="PRINTS" id="PR00413">
    <property type="entry name" value="HADHALOGNASE"/>
</dbReference>
<dbReference type="InterPro" id="IPR036412">
    <property type="entry name" value="HAD-like_sf"/>
</dbReference>
<reference evidence="1 2" key="1">
    <citation type="submission" date="2019-02" db="EMBL/GenBank/DDBJ databases">
        <title>Planctomycetal bacteria perform biofilm scaping via a novel small molecule.</title>
        <authorList>
            <person name="Jeske O."/>
            <person name="Boedeker C."/>
            <person name="Wiegand S."/>
            <person name="Breitling P."/>
            <person name="Kallscheuer N."/>
            <person name="Jogler M."/>
            <person name="Rohde M."/>
            <person name="Petersen J."/>
            <person name="Medema M.H."/>
            <person name="Surup F."/>
            <person name="Jogler C."/>
        </authorList>
    </citation>
    <scope>NUCLEOTIDE SEQUENCE [LARGE SCALE GENOMIC DNA]</scope>
    <source>
        <strain evidence="1 2">Mal15</strain>
    </source>
</reference>
<keyword evidence="2" id="KW-1185">Reference proteome</keyword>
<dbReference type="CDD" id="cd02603">
    <property type="entry name" value="HAD_sEH-N_like"/>
    <property type="match status" value="1"/>
</dbReference>
<dbReference type="SFLD" id="SFLDS00003">
    <property type="entry name" value="Haloacid_Dehalogenase"/>
    <property type="match status" value="1"/>
</dbReference>
<name>A0A5B9MJ47_9BACT</name>
<dbReference type="Gene3D" id="1.10.150.240">
    <property type="entry name" value="Putative phosphatase, domain 2"/>
    <property type="match status" value="1"/>
</dbReference>
<dbReference type="NCBIfam" id="TIGR01509">
    <property type="entry name" value="HAD-SF-IA-v3"/>
    <property type="match status" value="1"/>
</dbReference>
<evidence type="ECO:0000313" key="1">
    <source>
        <dbReference type="EMBL" id="QEF99057.1"/>
    </source>
</evidence>
<dbReference type="EMBL" id="CP036264">
    <property type="protein sequence ID" value="QEF99057.1"/>
    <property type="molecule type" value="Genomic_DNA"/>
</dbReference>
<dbReference type="AlphaFoldDB" id="A0A5B9MJ47"/>
<proteinExistence type="predicted"/>
<organism evidence="1 2">
    <name type="scientific">Stieleria maiorica</name>
    <dbReference type="NCBI Taxonomy" id="2795974"/>
    <lineage>
        <taxon>Bacteria</taxon>
        <taxon>Pseudomonadati</taxon>
        <taxon>Planctomycetota</taxon>
        <taxon>Planctomycetia</taxon>
        <taxon>Pirellulales</taxon>
        <taxon>Pirellulaceae</taxon>
        <taxon>Stieleria</taxon>
    </lineage>
</organism>
<accession>A0A5B9MJ47</accession>
<dbReference type="EC" id="3.1.3.-" evidence="1"/>
<dbReference type="SFLD" id="SFLDG01129">
    <property type="entry name" value="C1.5:_HAD__Beta-PGM__Phosphata"/>
    <property type="match status" value="1"/>
</dbReference>
<dbReference type="SUPFAM" id="SSF56784">
    <property type="entry name" value="HAD-like"/>
    <property type="match status" value="1"/>
</dbReference>
<dbReference type="Proteomes" id="UP000321353">
    <property type="component" value="Chromosome"/>
</dbReference>
<dbReference type="Pfam" id="PF00702">
    <property type="entry name" value="Hydrolase"/>
    <property type="match status" value="1"/>
</dbReference>
<gene>
    <name evidence="1" type="primary">yihX</name>
    <name evidence="1" type="ORF">Mal15_31160</name>
</gene>
<evidence type="ECO:0000313" key="2">
    <source>
        <dbReference type="Proteomes" id="UP000321353"/>
    </source>
</evidence>
<dbReference type="PANTHER" id="PTHR43611">
    <property type="entry name" value="ALPHA-D-GLUCOSE 1-PHOSPHATE PHOSPHATASE"/>
    <property type="match status" value="1"/>
</dbReference>
<dbReference type="InterPro" id="IPR023214">
    <property type="entry name" value="HAD_sf"/>
</dbReference>
<sequence length="209" mass="23550">MTMQIEFVYFDLGNVLVSFDPEIACRNFAELAGVSADRAREVIYESGLQDRYESGEITSRSFTQTLREVLQLDADRLPQDQVLDAISDMFTPIDSMVPVVEFARRSAGRVGVLSNTCPAHWRWVRKQPWPVSQIDYDVRILSCEVMSMKPDGKIYEAAEKAARVRPDRILFIDDKPENVEAAAQRGWRAEQCLGGEQAKAVIEGFLGGK</sequence>